<organism evidence="2 3">
    <name type="scientific">Amphibalanus amphitrite</name>
    <name type="common">Striped barnacle</name>
    <name type="synonym">Balanus amphitrite</name>
    <dbReference type="NCBI Taxonomy" id="1232801"/>
    <lineage>
        <taxon>Eukaryota</taxon>
        <taxon>Metazoa</taxon>
        <taxon>Ecdysozoa</taxon>
        <taxon>Arthropoda</taxon>
        <taxon>Crustacea</taxon>
        <taxon>Multicrustacea</taxon>
        <taxon>Cirripedia</taxon>
        <taxon>Thoracica</taxon>
        <taxon>Thoracicalcarea</taxon>
        <taxon>Balanomorpha</taxon>
        <taxon>Balanoidea</taxon>
        <taxon>Balanidae</taxon>
        <taxon>Amphibalaninae</taxon>
        <taxon>Amphibalanus</taxon>
    </lineage>
</organism>
<dbReference type="InterPro" id="IPR014716">
    <property type="entry name" value="Fibrinogen_a/b/g_C_1"/>
</dbReference>
<protein>
    <recommendedName>
        <fullName evidence="4">Fibrinogen C-terminal domain-containing protein</fullName>
    </recommendedName>
</protein>
<keyword evidence="1" id="KW-0732">Signal</keyword>
<dbReference type="EMBL" id="VIIS01000048">
    <property type="protein sequence ID" value="KAF0314085.1"/>
    <property type="molecule type" value="Genomic_DNA"/>
</dbReference>
<keyword evidence="3" id="KW-1185">Reference proteome</keyword>
<accession>A0A6A4X4D3</accession>
<dbReference type="OrthoDB" id="10044919at2759"/>
<dbReference type="InterPro" id="IPR036056">
    <property type="entry name" value="Fibrinogen-like_C"/>
</dbReference>
<feature type="signal peptide" evidence="1">
    <location>
        <begin position="1"/>
        <end position="24"/>
    </location>
</feature>
<gene>
    <name evidence="2" type="ORF">FJT64_001548</name>
</gene>
<comment type="caution">
    <text evidence="2">The sequence shown here is derived from an EMBL/GenBank/DDBJ whole genome shotgun (WGS) entry which is preliminary data.</text>
</comment>
<evidence type="ECO:0000313" key="3">
    <source>
        <dbReference type="Proteomes" id="UP000440578"/>
    </source>
</evidence>
<proteinExistence type="predicted"/>
<dbReference type="AlphaFoldDB" id="A0A6A4X4D3"/>
<dbReference type="Gene3D" id="3.90.215.10">
    <property type="entry name" value="Gamma Fibrinogen, chain A, domain 1"/>
    <property type="match status" value="1"/>
</dbReference>
<feature type="chain" id="PRO_5025494810" description="Fibrinogen C-terminal domain-containing protein" evidence="1">
    <location>
        <begin position="25"/>
        <end position="367"/>
    </location>
</feature>
<evidence type="ECO:0000313" key="2">
    <source>
        <dbReference type="EMBL" id="KAF0314085.1"/>
    </source>
</evidence>
<sequence>MRKWLAPVLSALLLIAVHVPPSAADQQPTAADQLPSAADQLPSAADQLAALLGPVVEAAVSRAMQGGADAGQRALVELGRLEGRLDAAVHGLAELQLQFGRLEGRLEAAADQNVTCQCPPQQHVKTEELQPVTEEQEPSCETSPAPLLPGLGPYWVPERRTCARSCLQLRDQGGSPRDGVYWFTGMPVPVLCDFSHDGGGWTLLLTVAARDGWSPLSVLRRSERSPSLTSNYAILARADAIRDLGTGTRFAYRIEAQAETGRRRWGGIWLAPRGYSFVHEAPTQTSVSRAAKFDSWEYKDTGIEQRMPWLNLGAGSAVLTTSASATTQWYGTLVTHETNTGYTFSPWIYEQAVQSGRVLYWIREEML</sequence>
<evidence type="ECO:0000256" key="1">
    <source>
        <dbReference type="SAM" id="SignalP"/>
    </source>
</evidence>
<reference evidence="2 3" key="1">
    <citation type="submission" date="2019-07" db="EMBL/GenBank/DDBJ databases">
        <title>Draft genome assembly of a fouling barnacle, Amphibalanus amphitrite (Darwin, 1854): The first reference genome for Thecostraca.</title>
        <authorList>
            <person name="Kim W."/>
        </authorList>
    </citation>
    <scope>NUCLEOTIDE SEQUENCE [LARGE SCALE GENOMIC DNA]</scope>
    <source>
        <strain evidence="2">SNU_AA5</strain>
        <tissue evidence="2">Soma without cirri and trophi</tissue>
    </source>
</reference>
<dbReference type="Proteomes" id="UP000440578">
    <property type="component" value="Unassembled WGS sequence"/>
</dbReference>
<dbReference type="NCBIfam" id="NF040941">
    <property type="entry name" value="GGGWT_bact"/>
    <property type="match status" value="1"/>
</dbReference>
<name>A0A6A4X4D3_AMPAM</name>
<evidence type="ECO:0008006" key="4">
    <source>
        <dbReference type="Google" id="ProtNLM"/>
    </source>
</evidence>
<dbReference type="SUPFAM" id="SSF56496">
    <property type="entry name" value="Fibrinogen C-terminal domain-like"/>
    <property type="match status" value="1"/>
</dbReference>